<keyword evidence="15" id="KW-1185">Reference proteome</keyword>
<name>A0A1D7QWK0_9BACI</name>
<evidence type="ECO:0000256" key="6">
    <source>
        <dbReference type="ARBA" id="ARBA00023150"/>
    </source>
</evidence>
<dbReference type="GO" id="GO:0006777">
    <property type="term" value="P:Mo-molybdopterin cofactor biosynthetic process"/>
    <property type="evidence" value="ECO:0007669"/>
    <property type="project" value="UniProtKB-KW"/>
</dbReference>
<evidence type="ECO:0000313" key="14">
    <source>
        <dbReference type="EMBL" id="AOM83393.1"/>
    </source>
</evidence>
<evidence type="ECO:0000256" key="7">
    <source>
        <dbReference type="ARBA" id="ARBA00025448"/>
    </source>
</evidence>
<dbReference type="PANTHER" id="PTHR23404">
    <property type="entry name" value="MOLYBDOPTERIN SYNTHASE RELATED"/>
    <property type="match status" value="1"/>
</dbReference>
<reference evidence="14 15" key="1">
    <citation type="submission" date="2015-08" db="EMBL/GenBank/DDBJ databases">
        <title>The complete genome sequence of Bacillus beveridgei MLTeJB.</title>
        <authorList>
            <person name="Hanson T.E."/>
            <person name="Mesa C."/>
            <person name="Basesman S.M."/>
            <person name="Oremland R.S."/>
        </authorList>
    </citation>
    <scope>NUCLEOTIDE SEQUENCE [LARGE SCALE GENOMIC DNA]</scope>
    <source>
        <strain evidence="14 15">MLTeJB</strain>
    </source>
</reference>
<comment type="pathway">
    <text evidence="1">Cofactor biosynthesis; molybdopterin biosynthesis.</text>
</comment>
<dbReference type="CDD" id="cd00756">
    <property type="entry name" value="MoaE"/>
    <property type="match status" value="1"/>
</dbReference>
<dbReference type="InterPro" id="IPR003448">
    <property type="entry name" value="Mopterin_biosynth_MoaE"/>
</dbReference>
<evidence type="ECO:0000256" key="4">
    <source>
        <dbReference type="ARBA" id="ARBA00013858"/>
    </source>
</evidence>
<dbReference type="Proteomes" id="UP000094463">
    <property type="component" value="Chromosome"/>
</dbReference>
<dbReference type="AlphaFoldDB" id="A0A1D7QWK0"/>
<dbReference type="RefSeq" id="WP_069365380.1">
    <property type="nucleotide sequence ID" value="NZ_CP012502.1"/>
</dbReference>
<evidence type="ECO:0000256" key="2">
    <source>
        <dbReference type="ARBA" id="ARBA00005426"/>
    </source>
</evidence>
<dbReference type="Pfam" id="PF02391">
    <property type="entry name" value="MoaE"/>
    <property type="match status" value="1"/>
</dbReference>
<dbReference type="PATRIC" id="fig|632773.3.peg.2141"/>
<keyword evidence="5" id="KW-0808">Transferase</keyword>
<comment type="subunit">
    <text evidence="8">Heterotetramer of 2 MoaD subunits and 2 MoaE subunits. Also stable as homodimer. The enzyme changes between these two forms during catalysis.</text>
</comment>
<evidence type="ECO:0000256" key="11">
    <source>
        <dbReference type="ARBA" id="ARBA00030781"/>
    </source>
</evidence>
<comment type="function">
    <text evidence="7">Converts molybdopterin precursor Z into molybdopterin. This requires the incorporation of two sulfur atoms into precursor Z to generate a dithiolene group. The sulfur is provided by MoaD.</text>
</comment>
<dbReference type="OrthoDB" id="9803224at2"/>
<gene>
    <name evidence="14" type="primary">moaE</name>
    <name evidence="14" type="ORF">BBEV_2033</name>
</gene>
<evidence type="ECO:0000256" key="3">
    <source>
        <dbReference type="ARBA" id="ARBA00011950"/>
    </source>
</evidence>
<protein>
    <recommendedName>
        <fullName evidence="4">Molybdopterin synthase catalytic subunit</fullName>
        <ecNumber evidence="3">2.8.1.12</ecNumber>
    </recommendedName>
    <alternativeName>
        <fullName evidence="11">MPT synthase subunit 2</fullName>
    </alternativeName>
    <alternativeName>
        <fullName evidence="9">Molybdenum cofactor biosynthesis protein E</fullName>
    </alternativeName>
    <alternativeName>
        <fullName evidence="10">Molybdopterin-converting factor large subunit</fullName>
    </alternativeName>
    <alternativeName>
        <fullName evidence="12">Molybdopterin-converting factor subunit 2</fullName>
    </alternativeName>
</protein>
<evidence type="ECO:0000313" key="15">
    <source>
        <dbReference type="Proteomes" id="UP000094463"/>
    </source>
</evidence>
<accession>A0A1D7QWK0</accession>
<evidence type="ECO:0000256" key="5">
    <source>
        <dbReference type="ARBA" id="ARBA00022679"/>
    </source>
</evidence>
<evidence type="ECO:0000256" key="8">
    <source>
        <dbReference type="ARBA" id="ARBA00026066"/>
    </source>
</evidence>
<organism evidence="14 15">
    <name type="scientific">Salisediminibacterium beveridgei</name>
    <dbReference type="NCBI Taxonomy" id="632773"/>
    <lineage>
        <taxon>Bacteria</taxon>
        <taxon>Bacillati</taxon>
        <taxon>Bacillota</taxon>
        <taxon>Bacilli</taxon>
        <taxon>Bacillales</taxon>
        <taxon>Bacillaceae</taxon>
        <taxon>Salisediminibacterium</taxon>
    </lineage>
</organism>
<dbReference type="EMBL" id="CP012502">
    <property type="protein sequence ID" value="AOM83393.1"/>
    <property type="molecule type" value="Genomic_DNA"/>
</dbReference>
<sequence>MSDKLFEITTEPISITDITAKVEDANAGAINTFIGTVREMTKGKKTLYLKYDAYIPMAEKKLAQIGEEIQADYPDAKVAITHRIGSLNIKDIAVVIAVSTPHRNDAFKTSRYAIERIKEIVPIWKKEHWEDGSEWIGDQLENKAYPSGKPEKEDFTT</sequence>
<comment type="similarity">
    <text evidence="2">Belongs to the MoaE family.</text>
</comment>
<dbReference type="SUPFAM" id="SSF54690">
    <property type="entry name" value="Molybdopterin synthase subunit MoaE"/>
    <property type="match status" value="1"/>
</dbReference>
<dbReference type="KEGG" id="bbev:BBEV_2033"/>
<proteinExistence type="inferred from homology"/>
<dbReference type="GO" id="GO:0030366">
    <property type="term" value="F:molybdopterin synthase activity"/>
    <property type="evidence" value="ECO:0007669"/>
    <property type="project" value="UniProtKB-EC"/>
</dbReference>
<evidence type="ECO:0000256" key="1">
    <source>
        <dbReference type="ARBA" id="ARBA00005046"/>
    </source>
</evidence>
<dbReference type="EC" id="2.8.1.12" evidence="3"/>
<dbReference type="InterPro" id="IPR036563">
    <property type="entry name" value="MoaE_sf"/>
</dbReference>
<dbReference type="FunFam" id="3.90.1170.40:FF:000003">
    <property type="entry name" value="Molybdopterin converting factor subunit 2"/>
    <property type="match status" value="1"/>
</dbReference>
<keyword evidence="6" id="KW-0501">Molybdenum cofactor biosynthesis</keyword>
<evidence type="ECO:0000256" key="9">
    <source>
        <dbReference type="ARBA" id="ARBA00029745"/>
    </source>
</evidence>
<evidence type="ECO:0000256" key="10">
    <source>
        <dbReference type="ARBA" id="ARBA00030407"/>
    </source>
</evidence>
<evidence type="ECO:0000256" key="13">
    <source>
        <dbReference type="ARBA" id="ARBA00049878"/>
    </source>
</evidence>
<evidence type="ECO:0000256" key="12">
    <source>
        <dbReference type="ARBA" id="ARBA00032474"/>
    </source>
</evidence>
<dbReference type="Gene3D" id="3.90.1170.40">
    <property type="entry name" value="Molybdopterin biosynthesis MoaE subunit"/>
    <property type="match status" value="1"/>
</dbReference>
<comment type="catalytic activity">
    <reaction evidence="13">
        <text>2 [molybdopterin-synthase sulfur-carrier protein]-C-terminal-Gly-aminoethanethioate + cyclic pyranopterin phosphate + H2O = molybdopterin + 2 [molybdopterin-synthase sulfur-carrier protein]-C-terminal Gly-Gly + 2 H(+)</text>
        <dbReference type="Rhea" id="RHEA:26333"/>
        <dbReference type="Rhea" id="RHEA-COMP:12202"/>
        <dbReference type="Rhea" id="RHEA-COMP:19907"/>
        <dbReference type="ChEBI" id="CHEBI:15377"/>
        <dbReference type="ChEBI" id="CHEBI:15378"/>
        <dbReference type="ChEBI" id="CHEBI:58698"/>
        <dbReference type="ChEBI" id="CHEBI:59648"/>
        <dbReference type="ChEBI" id="CHEBI:90778"/>
        <dbReference type="ChEBI" id="CHEBI:232372"/>
        <dbReference type="EC" id="2.8.1.12"/>
    </reaction>
</comment>
<dbReference type="STRING" id="632773.BBEV_2033"/>